<dbReference type="PANTHER" id="PTHR12107">
    <property type="entry name" value="VOLTAGE-DEPENDENT CALCIUM CHANNEL GAMMA SUBUNIT"/>
    <property type="match status" value="1"/>
</dbReference>
<dbReference type="Pfam" id="PF13903">
    <property type="entry name" value="Claudin_2"/>
    <property type="match status" value="1"/>
</dbReference>
<name>A0AAZ3PT22_ONCTS</name>
<feature type="region of interest" description="Disordered" evidence="5">
    <location>
        <begin position="221"/>
        <end position="253"/>
    </location>
</feature>
<dbReference type="GO" id="GO:0098970">
    <property type="term" value="P:postsynaptic neurotransmitter receptor diffusion trapping"/>
    <property type="evidence" value="ECO:0007669"/>
    <property type="project" value="TreeGrafter"/>
</dbReference>
<dbReference type="InterPro" id="IPR041588">
    <property type="entry name" value="Integrase_H2C2"/>
</dbReference>
<evidence type="ECO:0000256" key="3">
    <source>
        <dbReference type="ARBA" id="ARBA00022989"/>
    </source>
</evidence>
<keyword evidence="2" id="KW-0812">Transmembrane</keyword>
<proteinExistence type="predicted"/>
<dbReference type="GeneTree" id="ENSGT01050000244961"/>
<dbReference type="GO" id="GO:0016247">
    <property type="term" value="F:channel regulator activity"/>
    <property type="evidence" value="ECO:0007669"/>
    <property type="project" value="TreeGrafter"/>
</dbReference>
<dbReference type="GO" id="GO:0005245">
    <property type="term" value="F:voltage-gated calcium channel activity"/>
    <property type="evidence" value="ECO:0007669"/>
    <property type="project" value="TreeGrafter"/>
</dbReference>
<feature type="domain" description="Integrase zinc-binding" evidence="6">
    <location>
        <begin position="140"/>
        <end position="195"/>
    </location>
</feature>
<dbReference type="GO" id="GO:0099590">
    <property type="term" value="P:neurotransmitter receptor internalization"/>
    <property type="evidence" value="ECO:0007669"/>
    <property type="project" value="TreeGrafter"/>
</dbReference>
<protein>
    <submittedName>
        <fullName evidence="7">Calcium voltage-gated channel auxiliary subunit gamma 5</fullName>
    </submittedName>
</protein>
<evidence type="ECO:0000256" key="1">
    <source>
        <dbReference type="ARBA" id="ARBA00004141"/>
    </source>
</evidence>
<dbReference type="InterPro" id="IPR051072">
    <property type="entry name" value="CACNG_subunit"/>
</dbReference>
<keyword evidence="8" id="KW-1185">Reference proteome</keyword>
<evidence type="ECO:0000259" key="6">
    <source>
        <dbReference type="Pfam" id="PF17921"/>
    </source>
</evidence>
<evidence type="ECO:0000313" key="8">
    <source>
        <dbReference type="Proteomes" id="UP000694402"/>
    </source>
</evidence>
<reference evidence="7" key="2">
    <citation type="submission" date="2025-08" db="UniProtKB">
        <authorList>
            <consortium name="Ensembl"/>
        </authorList>
    </citation>
    <scope>IDENTIFICATION</scope>
</reference>
<gene>
    <name evidence="7" type="primary">CACNG5</name>
</gene>
<evidence type="ECO:0000313" key="7">
    <source>
        <dbReference type="Ensembl" id="ENSOTSP00005118954.1"/>
    </source>
</evidence>
<organism evidence="7 8">
    <name type="scientific">Oncorhynchus tshawytscha</name>
    <name type="common">Chinook salmon</name>
    <name type="synonym">Salmo tshawytscha</name>
    <dbReference type="NCBI Taxonomy" id="74940"/>
    <lineage>
        <taxon>Eukaryota</taxon>
        <taxon>Metazoa</taxon>
        <taxon>Chordata</taxon>
        <taxon>Craniata</taxon>
        <taxon>Vertebrata</taxon>
        <taxon>Euteleostomi</taxon>
        <taxon>Actinopterygii</taxon>
        <taxon>Neopterygii</taxon>
        <taxon>Teleostei</taxon>
        <taxon>Protacanthopterygii</taxon>
        <taxon>Salmoniformes</taxon>
        <taxon>Salmonidae</taxon>
        <taxon>Salmoninae</taxon>
        <taxon>Oncorhynchus</taxon>
    </lineage>
</organism>
<dbReference type="Pfam" id="PF17921">
    <property type="entry name" value="Integrase_H2C2"/>
    <property type="match status" value="1"/>
</dbReference>
<sequence length="310" mass="34073">MTLCGRKVLTVLSSVFAVCALGLLGIAVSTDYWLYLEEGVILPLNQSTELRMSLHSGLWRVCFTAGDEKGRCFTIEYVMPTNVQLTSESTVSVLTPEPTLSPSCVVGPIQWEIQSAIQEALSHDPTPPDTPAGKTYVLASVRPQLMQWYHTSLSSGHPRITRTMELLTRKFWWSSLTADVRDYVLSCPVCTWAKSPRQLPTVRLQGVASLLRPAGSLHQPILRIPSPSQRADGTPESGNGEVPSPTLHPPTTRVESLSSLGRIRTELPGAFLPPSHYFSVCPRTPTHVFPWETEPGTVPDIDECEQVSTV</sequence>
<keyword evidence="4" id="KW-0472">Membrane</keyword>
<reference evidence="7" key="3">
    <citation type="submission" date="2025-09" db="UniProtKB">
        <authorList>
            <consortium name="Ensembl"/>
        </authorList>
    </citation>
    <scope>IDENTIFICATION</scope>
</reference>
<evidence type="ECO:0000256" key="2">
    <source>
        <dbReference type="ARBA" id="ARBA00022692"/>
    </source>
</evidence>
<dbReference type="AlphaFoldDB" id="A0AAZ3PT22"/>
<dbReference type="GO" id="GO:0098839">
    <property type="term" value="C:postsynaptic density membrane"/>
    <property type="evidence" value="ECO:0007669"/>
    <property type="project" value="TreeGrafter"/>
</dbReference>
<dbReference type="Proteomes" id="UP000694402">
    <property type="component" value="Unassembled WGS sequence"/>
</dbReference>
<keyword evidence="3" id="KW-1133">Transmembrane helix</keyword>
<evidence type="ECO:0000256" key="4">
    <source>
        <dbReference type="ARBA" id="ARBA00023136"/>
    </source>
</evidence>
<evidence type="ECO:0000256" key="5">
    <source>
        <dbReference type="SAM" id="MobiDB-lite"/>
    </source>
</evidence>
<dbReference type="GO" id="GO:0051968">
    <property type="term" value="P:positive regulation of synaptic transmission, glutamatergic"/>
    <property type="evidence" value="ECO:0007669"/>
    <property type="project" value="TreeGrafter"/>
</dbReference>
<comment type="subcellular location">
    <subcellularLocation>
        <location evidence="1">Membrane</location>
        <topology evidence="1">Multi-pass membrane protein</topology>
    </subcellularLocation>
</comment>
<accession>A0AAZ3PT22</accession>
<dbReference type="InterPro" id="IPR004031">
    <property type="entry name" value="PMP22/EMP/MP20/Claudin"/>
</dbReference>
<dbReference type="PANTHER" id="PTHR12107:SF4">
    <property type="entry name" value="VOLTAGE-DEPENDENT CALCIUM CHANNEL GAMMA-5 SUBUNIT"/>
    <property type="match status" value="1"/>
</dbReference>
<dbReference type="GO" id="GO:0019226">
    <property type="term" value="P:transmission of nerve impulse"/>
    <property type="evidence" value="ECO:0007669"/>
    <property type="project" value="TreeGrafter"/>
</dbReference>
<dbReference type="Ensembl" id="ENSOTST00005174076.1">
    <property type="protein sequence ID" value="ENSOTSP00005118954.1"/>
    <property type="gene ID" value="ENSOTSG00005007067.2"/>
</dbReference>
<dbReference type="GO" id="GO:0098943">
    <property type="term" value="P:neurotransmitter receptor transport, postsynaptic endosome to lysosome"/>
    <property type="evidence" value="ECO:0007669"/>
    <property type="project" value="TreeGrafter"/>
</dbReference>
<dbReference type="GO" id="GO:0032281">
    <property type="term" value="C:AMPA glutamate receptor complex"/>
    <property type="evidence" value="ECO:0007669"/>
    <property type="project" value="TreeGrafter"/>
</dbReference>
<reference evidence="8" key="1">
    <citation type="journal article" date="2018" name="PLoS ONE">
        <title>Chinook salmon (Oncorhynchus tshawytscha) genome and transcriptome.</title>
        <authorList>
            <person name="Christensen K.A."/>
            <person name="Leong J.S."/>
            <person name="Sakhrani D."/>
            <person name="Biagi C.A."/>
            <person name="Minkley D.R."/>
            <person name="Withler R.E."/>
            <person name="Rondeau E.B."/>
            <person name="Koop B.F."/>
            <person name="Devlin R.H."/>
        </authorList>
    </citation>
    <scope>NUCLEOTIDE SEQUENCE [LARGE SCALE GENOMIC DNA]</scope>
</reference>